<protein>
    <submittedName>
        <fullName evidence="2">Uncharacterized protein</fullName>
    </submittedName>
</protein>
<feature type="transmembrane region" description="Helical" evidence="1">
    <location>
        <begin position="6"/>
        <end position="25"/>
    </location>
</feature>
<proteinExistence type="predicted"/>
<dbReference type="NCBIfam" id="NF033773">
    <property type="entry name" value="tellur_TrgA"/>
    <property type="match status" value="1"/>
</dbReference>
<dbReference type="EMBL" id="SAUX01000013">
    <property type="protein sequence ID" value="RWR28934.1"/>
    <property type="molecule type" value="Genomic_DNA"/>
</dbReference>
<dbReference type="Proteomes" id="UP000285295">
    <property type="component" value="Unassembled WGS sequence"/>
</dbReference>
<dbReference type="AlphaFoldDB" id="A0A443K839"/>
<keyword evidence="1" id="KW-1133">Transmembrane helix</keyword>
<keyword evidence="1" id="KW-0812">Transmembrane</keyword>
<keyword evidence="1" id="KW-0472">Membrane</keyword>
<name>A0A443K839_9RHOB</name>
<sequence>MIGPGPAAGIVAAGAGVLVGWYLVGPGMSPRRRLVRGLTGAGWVGLSLVIFPALQAVTRLAGRGLYRGFEAMLTDFLFRAVGVAAELARPELGIVLFLGGTLSAIVSNRAARRRR</sequence>
<evidence type="ECO:0000313" key="2">
    <source>
        <dbReference type="EMBL" id="RWR28934.1"/>
    </source>
</evidence>
<reference evidence="2 3" key="2">
    <citation type="submission" date="2019-01" db="EMBL/GenBank/DDBJ databases">
        <authorList>
            <person name="Li Y."/>
        </authorList>
    </citation>
    <scope>NUCLEOTIDE SEQUENCE [LARGE SCALE GENOMIC DNA]</scope>
    <source>
        <strain evidence="2 3">D19-10-3-21</strain>
    </source>
</reference>
<organism evidence="2 3">
    <name type="scientific">Paenirhodobacter populi</name>
    <dbReference type="NCBI Taxonomy" id="2306993"/>
    <lineage>
        <taxon>Bacteria</taxon>
        <taxon>Pseudomonadati</taxon>
        <taxon>Pseudomonadota</taxon>
        <taxon>Alphaproteobacteria</taxon>
        <taxon>Rhodobacterales</taxon>
        <taxon>Rhodobacter group</taxon>
        <taxon>Paenirhodobacter</taxon>
    </lineage>
</organism>
<evidence type="ECO:0000313" key="3">
    <source>
        <dbReference type="Proteomes" id="UP000285295"/>
    </source>
</evidence>
<dbReference type="InterPro" id="IPR047784">
    <property type="entry name" value="TrgA"/>
</dbReference>
<evidence type="ECO:0000256" key="1">
    <source>
        <dbReference type="SAM" id="Phobius"/>
    </source>
</evidence>
<gene>
    <name evidence="2" type="ORF">D2T31_12570</name>
</gene>
<feature type="transmembrane region" description="Helical" evidence="1">
    <location>
        <begin position="92"/>
        <end position="111"/>
    </location>
</feature>
<comment type="caution">
    <text evidence="2">The sequence shown here is derived from an EMBL/GenBank/DDBJ whole genome shotgun (WGS) entry which is preliminary data.</text>
</comment>
<accession>A0A443K839</accession>
<reference evidence="2 3" key="1">
    <citation type="submission" date="2019-01" db="EMBL/GenBank/DDBJ databases">
        <title>Sinorhodobacter populi sp. nov. isolated from the symptomatic bark tissue of Populus euramericana canker.</title>
        <authorList>
            <person name="Xu G."/>
        </authorList>
    </citation>
    <scope>NUCLEOTIDE SEQUENCE [LARGE SCALE GENOMIC DNA]</scope>
    <source>
        <strain evidence="2 3">D19-10-3-21</strain>
    </source>
</reference>
<feature type="transmembrane region" description="Helical" evidence="1">
    <location>
        <begin position="37"/>
        <end position="57"/>
    </location>
</feature>